<dbReference type="AlphaFoldDB" id="A0A2P5XTV6"/>
<sequence length="114" mass="13035">MNLKQLSMQFHSYQMSIEPRLELLKASMSKSVCINESQSSSTMPYSRITSSRPYLGPLAGTLTLTRTGDLEIPYLSLRKLKIQHQQRYSQLCHAHLFGHLRTKPEPSLECRVAI</sequence>
<protein>
    <submittedName>
        <fullName evidence="1">Uncharacterized protein</fullName>
    </submittedName>
</protein>
<evidence type="ECO:0000313" key="1">
    <source>
        <dbReference type="EMBL" id="PPS06778.1"/>
    </source>
</evidence>
<gene>
    <name evidence="1" type="ORF">GOBAR_AA13879</name>
</gene>
<reference evidence="1 2" key="1">
    <citation type="submission" date="2015-01" db="EMBL/GenBank/DDBJ databases">
        <title>Genome of allotetraploid Gossypium barbadense reveals genomic plasticity and fiber elongation in cotton evolution.</title>
        <authorList>
            <person name="Chen X."/>
            <person name="Liu X."/>
            <person name="Zhao B."/>
            <person name="Zheng H."/>
            <person name="Hu Y."/>
            <person name="Lu G."/>
            <person name="Yang C."/>
            <person name="Chen J."/>
            <person name="Shan C."/>
            <person name="Zhang L."/>
            <person name="Zhou Y."/>
            <person name="Wang L."/>
            <person name="Guo W."/>
            <person name="Bai Y."/>
            <person name="Ruan J."/>
            <person name="Shangguan X."/>
            <person name="Mao Y."/>
            <person name="Jiang J."/>
            <person name="Zhu Y."/>
            <person name="Lei J."/>
            <person name="Kang H."/>
            <person name="Chen S."/>
            <person name="He X."/>
            <person name="Wang R."/>
            <person name="Wang Y."/>
            <person name="Chen J."/>
            <person name="Wang L."/>
            <person name="Yu S."/>
            <person name="Wang B."/>
            <person name="Wei J."/>
            <person name="Song S."/>
            <person name="Lu X."/>
            <person name="Gao Z."/>
            <person name="Gu W."/>
            <person name="Deng X."/>
            <person name="Ma D."/>
            <person name="Wang S."/>
            <person name="Liang W."/>
            <person name="Fang L."/>
            <person name="Cai C."/>
            <person name="Zhu X."/>
            <person name="Zhou B."/>
            <person name="Zhang Y."/>
            <person name="Chen Z."/>
            <person name="Xu S."/>
            <person name="Zhu R."/>
            <person name="Wang S."/>
            <person name="Zhang T."/>
            <person name="Zhao G."/>
        </authorList>
    </citation>
    <scope>NUCLEOTIDE SEQUENCE [LARGE SCALE GENOMIC DNA]</scope>
    <source>
        <strain evidence="2">cv. Xinhai21</strain>
        <tissue evidence="1">Leaf</tissue>
    </source>
</reference>
<accession>A0A2P5XTV6</accession>
<proteinExistence type="predicted"/>
<dbReference type="EMBL" id="KZ664239">
    <property type="protein sequence ID" value="PPS06778.1"/>
    <property type="molecule type" value="Genomic_DNA"/>
</dbReference>
<dbReference type="Proteomes" id="UP000239757">
    <property type="component" value="Unassembled WGS sequence"/>
</dbReference>
<evidence type="ECO:0000313" key="2">
    <source>
        <dbReference type="Proteomes" id="UP000239757"/>
    </source>
</evidence>
<organism evidence="1 2">
    <name type="scientific">Gossypium barbadense</name>
    <name type="common">Sea Island cotton</name>
    <name type="synonym">Hibiscus barbadensis</name>
    <dbReference type="NCBI Taxonomy" id="3634"/>
    <lineage>
        <taxon>Eukaryota</taxon>
        <taxon>Viridiplantae</taxon>
        <taxon>Streptophyta</taxon>
        <taxon>Embryophyta</taxon>
        <taxon>Tracheophyta</taxon>
        <taxon>Spermatophyta</taxon>
        <taxon>Magnoliopsida</taxon>
        <taxon>eudicotyledons</taxon>
        <taxon>Gunneridae</taxon>
        <taxon>Pentapetalae</taxon>
        <taxon>rosids</taxon>
        <taxon>malvids</taxon>
        <taxon>Malvales</taxon>
        <taxon>Malvaceae</taxon>
        <taxon>Malvoideae</taxon>
        <taxon>Gossypium</taxon>
    </lineage>
</organism>
<dbReference type="OrthoDB" id="1913474at2759"/>
<name>A0A2P5XTV6_GOSBA</name>